<dbReference type="SUPFAM" id="SSF50249">
    <property type="entry name" value="Nucleic acid-binding proteins"/>
    <property type="match status" value="3"/>
</dbReference>
<dbReference type="InterPro" id="IPR011990">
    <property type="entry name" value="TPR-like_helical_dom_sf"/>
</dbReference>
<feature type="region of interest" description="Disordered" evidence="5">
    <location>
        <begin position="1"/>
        <end position="140"/>
    </location>
</feature>
<accession>A0A498I4V4</accession>
<dbReference type="InterPro" id="IPR003029">
    <property type="entry name" value="S1_domain"/>
</dbReference>
<protein>
    <recommendedName>
        <fullName evidence="6">S1 motif domain-containing protein</fullName>
    </recommendedName>
</protein>
<dbReference type="AlphaFoldDB" id="A0A498I4V4"/>
<dbReference type="Pfam" id="PF00575">
    <property type="entry name" value="S1"/>
    <property type="match status" value="1"/>
</dbReference>
<dbReference type="GO" id="GO:0006364">
    <property type="term" value="P:rRNA processing"/>
    <property type="evidence" value="ECO:0007669"/>
    <property type="project" value="UniProtKB-KW"/>
</dbReference>
<evidence type="ECO:0000256" key="3">
    <source>
        <dbReference type="ARBA" id="ARBA00022737"/>
    </source>
</evidence>
<dbReference type="SMART" id="SM00316">
    <property type="entry name" value="S1"/>
    <property type="match status" value="3"/>
</dbReference>
<evidence type="ECO:0000313" key="8">
    <source>
        <dbReference type="Proteomes" id="UP000290289"/>
    </source>
</evidence>
<dbReference type="InterPro" id="IPR012340">
    <property type="entry name" value="NA-bd_OB-fold"/>
</dbReference>
<dbReference type="Proteomes" id="UP000290289">
    <property type="component" value="Chromosome 14"/>
</dbReference>
<dbReference type="GO" id="GO:0032040">
    <property type="term" value="C:small-subunit processome"/>
    <property type="evidence" value="ECO:0007669"/>
    <property type="project" value="TreeGrafter"/>
</dbReference>
<dbReference type="PANTHER" id="PTHR23270">
    <property type="entry name" value="PROGRAMMED CELL DEATH PROTEIN 11 PRE-RRNA PROCESSING PROTEIN RRP5"/>
    <property type="match status" value="1"/>
</dbReference>
<dbReference type="PANTHER" id="PTHR23270:SF10">
    <property type="entry name" value="PROTEIN RRP5 HOMOLOG"/>
    <property type="match status" value="1"/>
</dbReference>
<evidence type="ECO:0000256" key="4">
    <source>
        <dbReference type="ARBA" id="ARBA00023242"/>
    </source>
</evidence>
<dbReference type="Gene3D" id="1.25.40.10">
    <property type="entry name" value="Tetratricopeptide repeat domain"/>
    <property type="match status" value="2"/>
</dbReference>
<proteinExistence type="predicted"/>
<feature type="compositionally biased region" description="Basic and acidic residues" evidence="5">
    <location>
        <begin position="35"/>
        <end position="60"/>
    </location>
</feature>
<feature type="domain" description="S1 motif" evidence="6">
    <location>
        <begin position="473"/>
        <end position="559"/>
    </location>
</feature>
<feature type="compositionally biased region" description="Polar residues" evidence="5">
    <location>
        <begin position="17"/>
        <end position="29"/>
    </location>
</feature>
<dbReference type="Pfam" id="PF05843">
    <property type="entry name" value="Suf"/>
    <property type="match status" value="1"/>
</dbReference>
<dbReference type="FunFam" id="2.40.50.140:FF:000155">
    <property type="entry name" value="rRNA biogenesis protein RRP5"/>
    <property type="match status" value="1"/>
</dbReference>
<evidence type="ECO:0000256" key="1">
    <source>
        <dbReference type="ARBA" id="ARBA00004604"/>
    </source>
</evidence>
<dbReference type="InterPro" id="IPR008847">
    <property type="entry name" value="Suf"/>
</dbReference>
<keyword evidence="4" id="KW-0539">Nucleus</keyword>
<reference evidence="7 8" key="1">
    <citation type="submission" date="2018-10" db="EMBL/GenBank/DDBJ databases">
        <title>A high-quality apple genome assembly.</title>
        <authorList>
            <person name="Hu J."/>
        </authorList>
    </citation>
    <scope>NUCLEOTIDE SEQUENCE [LARGE SCALE GENOMIC DNA]</scope>
    <source>
        <strain evidence="8">cv. HFTH1</strain>
        <tissue evidence="7">Young leaf</tissue>
    </source>
</reference>
<dbReference type="Gene3D" id="2.40.50.140">
    <property type="entry name" value="Nucleic acid-binding proteins"/>
    <property type="match status" value="3"/>
</dbReference>
<dbReference type="STRING" id="3750.A0A498I4V4"/>
<keyword evidence="2" id="KW-0698">rRNA processing</keyword>
<gene>
    <name evidence="7" type="ORF">DVH24_019379</name>
</gene>
<evidence type="ECO:0000259" key="6">
    <source>
        <dbReference type="PROSITE" id="PS50126"/>
    </source>
</evidence>
<comment type="caution">
    <text evidence="7">The sequence shown here is derived from an EMBL/GenBank/DDBJ whole genome shotgun (WGS) entry which is preliminary data.</text>
</comment>
<name>A0A498I4V4_MALDO</name>
<organism evidence="7 8">
    <name type="scientific">Malus domestica</name>
    <name type="common">Apple</name>
    <name type="synonym">Pyrus malus</name>
    <dbReference type="NCBI Taxonomy" id="3750"/>
    <lineage>
        <taxon>Eukaryota</taxon>
        <taxon>Viridiplantae</taxon>
        <taxon>Streptophyta</taxon>
        <taxon>Embryophyta</taxon>
        <taxon>Tracheophyta</taxon>
        <taxon>Spermatophyta</taxon>
        <taxon>Magnoliopsida</taxon>
        <taxon>eudicotyledons</taxon>
        <taxon>Gunneridae</taxon>
        <taxon>Pentapetalae</taxon>
        <taxon>rosids</taxon>
        <taxon>fabids</taxon>
        <taxon>Rosales</taxon>
        <taxon>Rosaceae</taxon>
        <taxon>Amygdaloideae</taxon>
        <taxon>Maleae</taxon>
        <taxon>Malus</taxon>
    </lineage>
</organism>
<feature type="domain" description="S1 motif" evidence="6">
    <location>
        <begin position="383"/>
        <end position="452"/>
    </location>
</feature>
<dbReference type="Pfam" id="PF23240">
    <property type="entry name" value="HAT_PRP39_N"/>
    <property type="match status" value="1"/>
</dbReference>
<feature type="domain" description="S1 motif" evidence="6">
    <location>
        <begin position="273"/>
        <end position="347"/>
    </location>
</feature>
<dbReference type="Pfam" id="PF23459">
    <property type="entry name" value="S1_RRP5"/>
    <property type="match status" value="1"/>
</dbReference>
<evidence type="ECO:0000256" key="2">
    <source>
        <dbReference type="ARBA" id="ARBA00022552"/>
    </source>
</evidence>
<evidence type="ECO:0000256" key="5">
    <source>
        <dbReference type="SAM" id="MobiDB-lite"/>
    </source>
</evidence>
<dbReference type="EMBL" id="RDQH01000340">
    <property type="protein sequence ID" value="RXH76491.1"/>
    <property type="molecule type" value="Genomic_DNA"/>
</dbReference>
<dbReference type="SMART" id="SM00386">
    <property type="entry name" value="HAT"/>
    <property type="match status" value="4"/>
</dbReference>
<dbReference type="InterPro" id="IPR045209">
    <property type="entry name" value="Rrp5"/>
</dbReference>
<dbReference type="GO" id="GO:0003723">
    <property type="term" value="F:RNA binding"/>
    <property type="evidence" value="ECO:0007669"/>
    <property type="project" value="TreeGrafter"/>
</dbReference>
<dbReference type="SUPFAM" id="SSF48452">
    <property type="entry name" value="TPR-like"/>
    <property type="match status" value="2"/>
</dbReference>
<dbReference type="InterPro" id="IPR057302">
    <property type="entry name" value="Rrp5_S1"/>
</dbReference>
<dbReference type="FunFam" id="1.25.40.10:FF:000065">
    <property type="entry name" value="Programmed cell death 11"/>
    <property type="match status" value="1"/>
</dbReference>
<comment type="subcellular location">
    <subcellularLocation>
        <location evidence="1">Nucleus</location>
        <location evidence="1">Nucleolus</location>
    </subcellularLocation>
</comment>
<keyword evidence="8" id="KW-1185">Reference proteome</keyword>
<keyword evidence="3" id="KW-0677">Repeat</keyword>
<feature type="compositionally biased region" description="Basic and acidic residues" evidence="5">
    <location>
        <begin position="1"/>
        <end position="14"/>
    </location>
</feature>
<sequence length="936" mass="105917">MLMKMMETKLDKPIKSTKPQATRNQSFPSEQRGGFYDHNKEKRDEKLRGENSRKRAEKEAQFIAMQRILDERKAEMSSTKANDINKKCATQKPKKSVGKVSQPANPRKENAKPSVTKKASPRTSPMPATRKSWPSTPTLRATWESPARTPVGVTSTTPTRSCEIGENIINEDLDFSTGQCVSGYVYKVDGEWAQLFILDSACEPGELKGFQKHFHLGNAISGYVLSVNREKKLLRLVLHLFSPISDKIVDHEVSKADDPHIINENITAHICEGHVIGGRIIKKPPGVSGLTVQIGPHIHGRVHYTELSDSWESDPLFGYHEGQFVKCKVLELIRSVKGTFHIDLSLCASVVGGLGPDSVEPQGTFITTTQTKRVEKIEDLNPNMVVQGYVKNVTPKGCFILLSRKLDAKILVSNLSDGYVQDLEKQFPAGKLVTGRVSSVEPLSKRVEVTLKSLNASSVPQFGSNNLDSLHVGDIISGRVKRMESYGLFITIDNTNMVMDESHLGMGNGYGGRVGLCHMSELSEDKVDNIETKYETGERVTAKVLKVDKERHRVSLGMNDVYTMANNDLETPSEQDPDETIVKNGFIDKYVPKATHFLPKTWMSILKMQNPSFFAQAESRAFVPPLEVTLDDIDQWNGEDKENLDVDTVNEKKMQPTKKKAKEEREHEIRSAEERLLANDIPRTNEEYEKLVRTSPNSSFVWIKYMEFVLSTTNVEKARSIAERALATIKLDKETEKEKLNVWVAYFNLENKYGSPPEEAVRKVFQRAVQCNDSRMVHLALLGLYERTEQHRLAEELLNKMTKKFKTSCKDGIQDVISRAEKVLPKHKLIKFNSQTAILEFKCGEPERGRSMFENILRNNPKRTDLWSVYLDQEIRLGNSDLIHALFERATSLSLPAKKMKFLFKKYLAYEKSRGDEEKIESVKRKAMEYVENTVA</sequence>
<evidence type="ECO:0000313" key="7">
    <source>
        <dbReference type="EMBL" id="RXH76491.1"/>
    </source>
</evidence>
<dbReference type="InterPro" id="IPR003107">
    <property type="entry name" value="HAT"/>
</dbReference>
<dbReference type="PROSITE" id="PS50126">
    <property type="entry name" value="S1"/>
    <property type="match status" value="3"/>
</dbReference>